<dbReference type="AlphaFoldDB" id="A0A8X6UED3"/>
<name>A0A8X6UED3_NEPPI</name>
<comment type="caution">
    <text evidence="1">The sequence shown here is derived from an EMBL/GenBank/DDBJ whole genome shotgun (WGS) entry which is preliminary data.</text>
</comment>
<organism evidence="1 2">
    <name type="scientific">Nephila pilipes</name>
    <name type="common">Giant wood spider</name>
    <name type="synonym">Nephila maculata</name>
    <dbReference type="NCBI Taxonomy" id="299642"/>
    <lineage>
        <taxon>Eukaryota</taxon>
        <taxon>Metazoa</taxon>
        <taxon>Ecdysozoa</taxon>
        <taxon>Arthropoda</taxon>
        <taxon>Chelicerata</taxon>
        <taxon>Arachnida</taxon>
        <taxon>Araneae</taxon>
        <taxon>Araneomorphae</taxon>
        <taxon>Entelegynae</taxon>
        <taxon>Araneoidea</taxon>
        <taxon>Nephilidae</taxon>
        <taxon>Nephila</taxon>
    </lineage>
</organism>
<evidence type="ECO:0000313" key="1">
    <source>
        <dbReference type="EMBL" id="GFU05931.1"/>
    </source>
</evidence>
<dbReference type="Proteomes" id="UP000887013">
    <property type="component" value="Unassembled WGS sequence"/>
</dbReference>
<gene>
    <name evidence="1" type="ORF">NPIL_565301</name>
</gene>
<dbReference type="EMBL" id="BMAW01028150">
    <property type="protein sequence ID" value="GFU05931.1"/>
    <property type="molecule type" value="Genomic_DNA"/>
</dbReference>
<proteinExistence type="predicted"/>
<keyword evidence="2" id="KW-1185">Reference proteome</keyword>
<sequence length="135" mass="15647">MENALFPRVVKNPSKIFFHHQGMAVFSCHDDGCMLINKVVFYSMNQWSPKTLFKYLLYVNISMKPSCPPSCSMVFVRVIFQKTNRYHQKAYKLPLSQPAHPPVEERPANMSLGKKNFSEPMAKNPFEVPSRCKNF</sequence>
<protein>
    <submittedName>
        <fullName evidence="1">Uncharacterized protein</fullName>
    </submittedName>
</protein>
<evidence type="ECO:0000313" key="2">
    <source>
        <dbReference type="Proteomes" id="UP000887013"/>
    </source>
</evidence>
<accession>A0A8X6UED3</accession>
<reference evidence="1" key="1">
    <citation type="submission" date="2020-08" db="EMBL/GenBank/DDBJ databases">
        <title>Multicomponent nature underlies the extraordinary mechanical properties of spider dragline silk.</title>
        <authorList>
            <person name="Kono N."/>
            <person name="Nakamura H."/>
            <person name="Mori M."/>
            <person name="Yoshida Y."/>
            <person name="Ohtoshi R."/>
            <person name="Malay A.D."/>
            <person name="Moran D.A.P."/>
            <person name="Tomita M."/>
            <person name="Numata K."/>
            <person name="Arakawa K."/>
        </authorList>
    </citation>
    <scope>NUCLEOTIDE SEQUENCE</scope>
</reference>